<dbReference type="InterPro" id="IPR036291">
    <property type="entry name" value="NAD(P)-bd_dom_sf"/>
</dbReference>
<proteinExistence type="inferred from homology"/>
<evidence type="ECO:0000256" key="6">
    <source>
        <dbReference type="ARBA" id="ARBA00067080"/>
    </source>
</evidence>
<keyword evidence="2" id="KW-0560">Oxidoreductase</keyword>
<organism evidence="9 10">
    <name type="scientific">Metallumcola ferriviriculae</name>
    <dbReference type="NCBI Taxonomy" id="3039180"/>
    <lineage>
        <taxon>Bacteria</taxon>
        <taxon>Bacillati</taxon>
        <taxon>Bacillota</taxon>
        <taxon>Clostridia</taxon>
        <taxon>Neomoorellales</taxon>
        <taxon>Desulfitibacteraceae</taxon>
        <taxon>Metallumcola</taxon>
    </lineage>
</organism>
<dbReference type="SUPFAM" id="SSF51735">
    <property type="entry name" value="NAD(P)-binding Rossmann-fold domains"/>
    <property type="match status" value="1"/>
</dbReference>
<comment type="catalytic activity">
    <reaction evidence="5">
        <text>L-proline + NADP(+) = 1-pyrroline-2-carboxylate + NADPH + H(+)</text>
        <dbReference type="Rhea" id="RHEA:20317"/>
        <dbReference type="ChEBI" id="CHEBI:15378"/>
        <dbReference type="ChEBI" id="CHEBI:39785"/>
        <dbReference type="ChEBI" id="CHEBI:57783"/>
        <dbReference type="ChEBI" id="CHEBI:58349"/>
        <dbReference type="ChEBI" id="CHEBI:60039"/>
        <dbReference type="EC" id="1.5.1.49"/>
    </reaction>
</comment>
<dbReference type="GO" id="GO:0005737">
    <property type="term" value="C:cytoplasm"/>
    <property type="evidence" value="ECO:0007669"/>
    <property type="project" value="TreeGrafter"/>
</dbReference>
<dbReference type="FunFam" id="3.30.1780.10:FF:000002">
    <property type="entry name" value="Ornithine cyclodeaminase"/>
    <property type="match status" value="1"/>
</dbReference>
<dbReference type="Gene3D" id="3.30.1780.10">
    <property type="entry name" value="ornithine cyclodeaminase, domain 1"/>
    <property type="match status" value="1"/>
</dbReference>
<dbReference type="PANTHER" id="PTHR13812">
    <property type="entry name" value="KETIMINE REDUCTASE MU-CRYSTALLIN"/>
    <property type="match status" value="1"/>
</dbReference>
<reference evidence="9 10" key="1">
    <citation type="submission" date="2023-04" db="EMBL/GenBank/DDBJ databases">
        <authorList>
            <person name="Hsu D."/>
        </authorList>
    </citation>
    <scope>NUCLEOTIDE SEQUENCE [LARGE SCALE GENOMIC DNA]</scope>
    <source>
        <strain evidence="9 10">MK1</strain>
    </source>
</reference>
<keyword evidence="10" id="KW-1185">Reference proteome</keyword>
<dbReference type="KEGG" id="dbc:MFMK1_001197"/>
<evidence type="ECO:0000256" key="8">
    <source>
        <dbReference type="ARBA" id="ARBA00078572"/>
    </source>
</evidence>
<dbReference type="PIRSF" id="PIRSF001439">
    <property type="entry name" value="CryM"/>
    <property type="match status" value="1"/>
</dbReference>
<dbReference type="InterPro" id="IPR023401">
    <property type="entry name" value="ODC_N"/>
</dbReference>
<name>A0AAU0UMK9_9FIRM</name>
<dbReference type="GO" id="GO:0019752">
    <property type="term" value="P:carboxylic acid metabolic process"/>
    <property type="evidence" value="ECO:0007669"/>
    <property type="project" value="UniProtKB-ARBA"/>
</dbReference>
<evidence type="ECO:0000256" key="7">
    <source>
        <dbReference type="ARBA" id="ARBA00070669"/>
    </source>
</evidence>
<dbReference type="EC" id="1.5.1.49" evidence="6"/>
<evidence type="ECO:0000256" key="1">
    <source>
        <dbReference type="ARBA" id="ARBA00008903"/>
    </source>
</evidence>
<keyword evidence="3" id="KW-0520">NAD</keyword>
<dbReference type="Gene3D" id="3.40.50.720">
    <property type="entry name" value="NAD(P)-binding Rossmann-like Domain"/>
    <property type="match status" value="1"/>
</dbReference>
<evidence type="ECO:0000256" key="5">
    <source>
        <dbReference type="ARBA" id="ARBA00052703"/>
    </source>
</evidence>
<comment type="similarity">
    <text evidence="1">Belongs to the ornithine cyclodeaminase/mu-crystallin family.</text>
</comment>
<dbReference type="InterPro" id="IPR003462">
    <property type="entry name" value="ODC_Mu_crystall"/>
</dbReference>
<accession>A0AAU0UMK9</accession>
<evidence type="ECO:0000313" key="9">
    <source>
        <dbReference type="EMBL" id="WRO21389.1"/>
    </source>
</evidence>
<evidence type="ECO:0000313" key="10">
    <source>
        <dbReference type="Proteomes" id="UP001329915"/>
    </source>
</evidence>
<dbReference type="FunFam" id="3.40.50.720:FF:000311">
    <property type="entry name" value="Ornithine cyclodeaminase"/>
    <property type="match status" value="1"/>
</dbReference>
<dbReference type="AlphaFoldDB" id="A0AAU0UMK9"/>
<evidence type="ECO:0000256" key="3">
    <source>
        <dbReference type="ARBA" id="ARBA00023027"/>
    </source>
</evidence>
<dbReference type="EMBL" id="CP121694">
    <property type="protein sequence ID" value="WRO21389.1"/>
    <property type="molecule type" value="Genomic_DNA"/>
</dbReference>
<sequence length="330" mass="36101">MLILSKEDVKKAVTMREAIDAVELAYSHYYQKKAETPLRTRIHCDQVNGDMLFMPAFMAQQGGVGIKVVSVFPENLKQAKPTISAVMLYSDSETGEHLCLMDATFMTALRTGAASGVATRYLAKESSRKAALFGTGGQALRQLEAVLEERNIEEVFIFDINVQRATDFIKLCEEELAGFSFSAVLANSPAQAVQDADIVMTATTSKTPVFSGNDIKPGTHINGIGSFTPEMQEIDEITLARAEKIVIDSFDASFKEAGDLIIPMEKGVLSKADIYSEIGKITSGEMPGRESNEEITYFKSVGIAVQDIAVAKIIYENAKVKRLGQEIEIF</sequence>
<protein>
    <recommendedName>
        <fullName evidence="7">Delta(1)-pyrroline-2-carboxylate reductase</fullName>
        <ecNumber evidence="6">1.5.1.49</ecNumber>
    </recommendedName>
    <alternativeName>
        <fullName evidence="8">Proline ketimine reductase</fullName>
    </alternativeName>
</protein>
<comment type="catalytic activity">
    <reaction evidence="4">
        <text>L-proline + NAD(+) = 1-pyrroline-2-carboxylate + NADH + H(+)</text>
        <dbReference type="Rhea" id="RHEA:20321"/>
        <dbReference type="ChEBI" id="CHEBI:15378"/>
        <dbReference type="ChEBI" id="CHEBI:39785"/>
        <dbReference type="ChEBI" id="CHEBI:57540"/>
        <dbReference type="ChEBI" id="CHEBI:57945"/>
        <dbReference type="ChEBI" id="CHEBI:60039"/>
        <dbReference type="EC" id="1.5.1.49"/>
    </reaction>
</comment>
<gene>
    <name evidence="9" type="ORF">MFMK1_001197</name>
</gene>
<dbReference type="PANTHER" id="PTHR13812:SF19">
    <property type="entry name" value="KETIMINE REDUCTASE MU-CRYSTALLIN"/>
    <property type="match status" value="1"/>
</dbReference>
<dbReference type="Pfam" id="PF02423">
    <property type="entry name" value="OCD_Mu_crystall"/>
    <property type="match status" value="1"/>
</dbReference>
<evidence type="ECO:0000256" key="2">
    <source>
        <dbReference type="ARBA" id="ARBA00023002"/>
    </source>
</evidence>
<evidence type="ECO:0000256" key="4">
    <source>
        <dbReference type="ARBA" id="ARBA00050354"/>
    </source>
</evidence>
<dbReference type="RefSeq" id="WP_366924233.1">
    <property type="nucleotide sequence ID" value="NZ_CP121694.1"/>
</dbReference>
<dbReference type="Proteomes" id="UP001329915">
    <property type="component" value="Chromosome"/>
</dbReference>
<dbReference type="GO" id="GO:0016491">
    <property type="term" value="F:oxidoreductase activity"/>
    <property type="evidence" value="ECO:0007669"/>
    <property type="project" value="UniProtKB-KW"/>
</dbReference>